<accession>A0A1J7JGS0</accession>
<keyword evidence="3" id="KW-1185">Reference proteome</keyword>
<evidence type="ECO:0000313" key="2">
    <source>
        <dbReference type="EMBL" id="OIW26818.1"/>
    </source>
</evidence>
<dbReference type="InParanoid" id="A0A1J7JGS0"/>
<dbReference type="EMBL" id="KV875100">
    <property type="protein sequence ID" value="OIW26818.1"/>
    <property type="molecule type" value="Genomic_DNA"/>
</dbReference>
<sequence>MCWRSFQVVALFAPRAQGSRSGGHSSSQHDDWTAAGDSPWSAKSAFCPTWVESELVRFWIVGYDGVLAGNGAKSEKSGTYHDIDPCQRSGCGTQVGKSRTTLEPGSVAFGAGSRMAFIPSLSTCSVFRFLRSSPLTTMTTSRTFAQPGPRDTLRQHAIFTTRRYGAFG</sequence>
<name>A0A1J7JGS0_9PEZI</name>
<evidence type="ECO:0000313" key="3">
    <source>
        <dbReference type="Proteomes" id="UP000182658"/>
    </source>
</evidence>
<dbReference type="AlphaFoldDB" id="A0A1J7JGS0"/>
<gene>
    <name evidence="2" type="ORF">CONLIGDRAFT_489296</name>
</gene>
<protein>
    <submittedName>
        <fullName evidence="2">Uncharacterized protein</fullName>
    </submittedName>
</protein>
<feature type="region of interest" description="Disordered" evidence="1">
    <location>
        <begin position="17"/>
        <end position="36"/>
    </location>
</feature>
<feature type="compositionally biased region" description="Low complexity" evidence="1">
    <location>
        <begin position="17"/>
        <end position="26"/>
    </location>
</feature>
<proteinExistence type="predicted"/>
<dbReference type="Proteomes" id="UP000182658">
    <property type="component" value="Unassembled WGS sequence"/>
</dbReference>
<evidence type="ECO:0000256" key="1">
    <source>
        <dbReference type="SAM" id="MobiDB-lite"/>
    </source>
</evidence>
<reference evidence="2 3" key="1">
    <citation type="submission" date="2016-10" db="EMBL/GenBank/DDBJ databases">
        <title>Draft genome sequence of Coniochaeta ligniaria NRRL30616, a lignocellulolytic fungus for bioabatement of inhibitors in plant biomass hydrolysates.</title>
        <authorList>
            <consortium name="DOE Joint Genome Institute"/>
            <person name="Jimenez D.J."/>
            <person name="Hector R.E."/>
            <person name="Riley R."/>
            <person name="Sun H."/>
            <person name="Grigoriev I.V."/>
            <person name="Van Elsas J.D."/>
            <person name="Nichols N.N."/>
        </authorList>
    </citation>
    <scope>NUCLEOTIDE SEQUENCE [LARGE SCALE GENOMIC DNA]</scope>
    <source>
        <strain evidence="2 3">NRRL 30616</strain>
    </source>
</reference>
<organism evidence="2 3">
    <name type="scientific">Coniochaeta ligniaria NRRL 30616</name>
    <dbReference type="NCBI Taxonomy" id="1408157"/>
    <lineage>
        <taxon>Eukaryota</taxon>
        <taxon>Fungi</taxon>
        <taxon>Dikarya</taxon>
        <taxon>Ascomycota</taxon>
        <taxon>Pezizomycotina</taxon>
        <taxon>Sordariomycetes</taxon>
        <taxon>Sordariomycetidae</taxon>
        <taxon>Coniochaetales</taxon>
        <taxon>Coniochaetaceae</taxon>
        <taxon>Coniochaeta</taxon>
    </lineage>
</organism>